<dbReference type="GO" id="GO:0008721">
    <property type="term" value="F:D-serine ammonia-lyase activity"/>
    <property type="evidence" value="ECO:0007669"/>
    <property type="project" value="TreeGrafter"/>
</dbReference>
<protein>
    <submittedName>
        <fullName evidence="4">Metal-activated pyridoxal protein</fullName>
    </submittedName>
</protein>
<comment type="similarity">
    <text evidence="1">Belongs to the DSD1 family.</text>
</comment>
<feature type="domain" description="D-serine dehydratase-like" evidence="3">
    <location>
        <begin position="253"/>
        <end position="343"/>
    </location>
</feature>
<accession>C0GBR4</accession>
<dbReference type="Pfam" id="PF14031">
    <property type="entry name" value="D-ser_dehydrat"/>
    <property type="match status" value="1"/>
</dbReference>
<reference evidence="4 5" key="1">
    <citation type="submission" date="2009-03" db="EMBL/GenBank/DDBJ databases">
        <authorList>
            <person name="Setubal J.C."/>
            <person name="Boyle S."/>
            <person name="Crasta O.R."/>
            <person name="Gillespie J.J."/>
            <person name="Kenyon R.W."/>
            <person name="Lu J."/>
            <person name="Mane S."/>
            <person name="Nagrani S."/>
            <person name="Shallom J.M."/>
            <person name="Shallom S."/>
            <person name="Shukla M."/>
            <person name="Snyder E.E."/>
            <person name="Sobral B.W."/>
            <person name="Wattam A.R."/>
            <person name="Will R."/>
            <person name="Williams K."/>
            <person name="Yoo H."/>
            <person name="Bruce D.H."/>
            <person name="Detter C."/>
            <person name="Munk C."/>
            <person name="Brettin T.S."/>
            <person name="Ficht T."/>
        </authorList>
    </citation>
    <scope>NUCLEOTIDE SEQUENCE [LARGE SCALE GENOMIC DNA]</scope>
    <source>
        <strain evidence="4 5">Cudo</strain>
    </source>
</reference>
<dbReference type="EMBL" id="ACJD01000007">
    <property type="protein sequence ID" value="EEH12765.1"/>
    <property type="molecule type" value="Genomic_DNA"/>
</dbReference>
<comment type="caution">
    <text evidence="4">The sequence shown here is derived from an EMBL/GenBank/DDBJ whole genome shotgun (WGS) entry which is preliminary data.</text>
</comment>
<dbReference type="PANTHER" id="PTHR28004:SF2">
    <property type="entry name" value="D-SERINE DEHYDRATASE"/>
    <property type="match status" value="1"/>
</dbReference>
<name>C0GBR4_9HYPH</name>
<evidence type="ECO:0000259" key="3">
    <source>
        <dbReference type="SMART" id="SM01119"/>
    </source>
</evidence>
<dbReference type="Proteomes" id="UP000003678">
    <property type="component" value="Unassembled WGS sequence"/>
</dbReference>
<dbReference type="InterPro" id="IPR026956">
    <property type="entry name" value="D-ser_dehydrat-like_dom"/>
</dbReference>
<evidence type="ECO:0000256" key="1">
    <source>
        <dbReference type="ARBA" id="ARBA00005323"/>
    </source>
</evidence>
<dbReference type="Gene3D" id="2.40.37.20">
    <property type="entry name" value="D-serine dehydratase-like domain"/>
    <property type="match status" value="1"/>
</dbReference>
<organism evidence="4 5">
    <name type="scientific">Brucella ceti str. Cudo</name>
    <dbReference type="NCBI Taxonomy" id="595497"/>
    <lineage>
        <taxon>Bacteria</taxon>
        <taxon>Pseudomonadati</taxon>
        <taxon>Pseudomonadota</taxon>
        <taxon>Alphaproteobacteria</taxon>
        <taxon>Hyphomicrobiales</taxon>
        <taxon>Brucellaceae</taxon>
        <taxon>Brucella/Ochrobactrum group</taxon>
        <taxon>Brucella</taxon>
    </lineage>
</organism>
<dbReference type="InterPro" id="IPR029066">
    <property type="entry name" value="PLP-binding_barrel"/>
</dbReference>
<dbReference type="SMART" id="SM01119">
    <property type="entry name" value="D-ser_dehydrat"/>
    <property type="match status" value="1"/>
</dbReference>
<keyword evidence="2" id="KW-0456">Lyase</keyword>
<dbReference type="InterPro" id="IPR042208">
    <property type="entry name" value="D-ser_dehydrat-like_sf"/>
</dbReference>
<dbReference type="InterPro" id="IPR001608">
    <property type="entry name" value="Ala_racemase_N"/>
</dbReference>
<dbReference type="Gene3D" id="3.20.20.10">
    <property type="entry name" value="Alanine racemase"/>
    <property type="match status" value="1"/>
</dbReference>
<dbReference type="GO" id="GO:0036088">
    <property type="term" value="P:D-serine catabolic process"/>
    <property type="evidence" value="ECO:0007669"/>
    <property type="project" value="TreeGrafter"/>
</dbReference>
<proteinExistence type="inferred from homology"/>
<dbReference type="SUPFAM" id="SSF51419">
    <property type="entry name" value="PLP-binding barrel"/>
    <property type="match status" value="1"/>
</dbReference>
<dbReference type="CDD" id="cd06820">
    <property type="entry name" value="PLPDE_III_LS_D-TA_like"/>
    <property type="match status" value="1"/>
</dbReference>
<dbReference type="InterPro" id="IPR051466">
    <property type="entry name" value="D-amino_acid_metab_enzyme"/>
</dbReference>
<sequence length="360" mass="38995">METDFMPIKPKNICEVDTPAILVDVDRVVANIEKAQAHADAAGVKLRPHIKTHKLPFFARMQVKAGAVGITCQKLGEAEVMADAGLTDIFLPYNILGQEKLDRLHALHRRITISVTVDNKTSLAGLAQHFMNEKRPLKVLVECDTGMGRCGVQTPGQARELAHIIEKSAGLCFGGLMTYPATGRGDEAERWLREARDLLAADGIACETISSGGTPDMWRIPAETVVTEYRPGTYIYFDRYQVAEGAATINDCALTVLATVVSHPTPERAIIDAGSKALSSDTLGLADFGELMDRPLARVTGLSEEHGKVTGDVANLNIGDRVRVIPDHVCVVSNLFDEVHLVSGEEVIDILPVAARGKLR</sequence>
<evidence type="ECO:0000256" key="2">
    <source>
        <dbReference type="ARBA" id="ARBA00023239"/>
    </source>
</evidence>
<evidence type="ECO:0000313" key="5">
    <source>
        <dbReference type="Proteomes" id="UP000003678"/>
    </source>
</evidence>
<gene>
    <name evidence="4" type="ORF">BCETI_7000197</name>
</gene>
<evidence type="ECO:0000313" key="4">
    <source>
        <dbReference type="EMBL" id="EEH12765.1"/>
    </source>
</evidence>
<dbReference type="Pfam" id="PF01168">
    <property type="entry name" value="Ala_racemase_N"/>
    <property type="match status" value="1"/>
</dbReference>
<dbReference type="AlphaFoldDB" id="C0GBR4"/>
<dbReference type="PANTHER" id="PTHR28004">
    <property type="entry name" value="ZGC:162816-RELATED"/>
    <property type="match status" value="1"/>
</dbReference>